<feature type="DNA-binding region" description="OmpR/PhoB-type" evidence="7">
    <location>
        <begin position="132"/>
        <end position="231"/>
    </location>
</feature>
<evidence type="ECO:0000256" key="1">
    <source>
        <dbReference type="ARBA" id="ARBA00018672"/>
    </source>
</evidence>
<dbReference type="InterPro" id="IPR001867">
    <property type="entry name" value="OmpR/PhoB-type_DNA-bd"/>
</dbReference>
<dbReference type="Gene3D" id="6.10.250.690">
    <property type="match status" value="1"/>
</dbReference>
<comment type="caution">
    <text evidence="10">The sequence shown here is derived from an EMBL/GenBank/DDBJ whole genome shotgun (WGS) entry which is preliminary data.</text>
</comment>
<dbReference type="Pfam" id="PF00072">
    <property type="entry name" value="Response_reg"/>
    <property type="match status" value="1"/>
</dbReference>
<keyword evidence="6" id="KW-0597">Phosphoprotein</keyword>
<evidence type="ECO:0000256" key="2">
    <source>
        <dbReference type="ARBA" id="ARBA00023015"/>
    </source>
</evidence>
<dbReference type="Gene3D" id="3.40.50.2300">
    <property type="match status" value="1"/>
</dbReference>
<keyword evidence="4" id="KW-0804">Transcription</keyword>
<accession>A0ABP3UN08</accession>
<feature type="domain" description="OmpR/PhoB-type" evidence="9">
    <location>
        <begin position="132"/>
        <end position="231"/>
    </location>
</feature>
<dbReference type="Proteomes" id="UP001501510">
    <property type="component" value="Unassembled WGS sequence"/>
</dbReference>
<dbReference type="InterPro" id="IPR039420">
    <property type="entry name" value="WalR-like"/>
</dbReference>
<dbReference type="RefSeq" id="WP_343759719.1">
    <property type="nucleotide sequence ID" value="NZ_BAAACG010000006.1"/>
</dbReference>
<protein>
    <recommendedName>
        <fullName evidence="1">Stage 0 sporulation protein A homolog</fullName>
    </recommendedName>
</protein>
<evidence type="ECO:0000256" key="7">
    <source>
        <dbReference type="PROSITE-ProRule" id="PRU01091"/>
    </source>
</evidence>
<evidence type="ECO:0000256" key="5">
    <source>
        <dbReference type="ARBA" id="ARBA00024867"/>
    </source>
</evidence>
<dbReference type="PROSITE" id="PS51755">
    <property type="entry name" value="OMPR_PHOB"/>
    <property type="match status" value="1"/>
</dbReference>
<comment type="function">
    <text evidence="5">May play the central regulatory role in sporulation. It may be an element of the effector pathway responsible for the activation of sporulation genes in response to nutritional stress. Spo0A may act in concert with spo0H (a sigma factor) to control the expression of some genes that are critical to the sporulation process.</text>
</comment>
<dbReference type="PANTHER" id="PTHR48111">
    <property type="entry name" value="REGULATOR OF RPOS"/>
    <property type="match status" value="1"/>
</dbReference>
<feature type="domain" description="Response regulatory" evidence="8">
    <location>
        <begin position="6"/>
        <end position="119"/>
    </location>
</feature>
<evidence type="ECO:0000256" key="6">
    <source>
        <dbReference type="PROSITE-ProRule" id="PRU00169"/>
    </source>
</evidence>
<evidence type="ECO:0000256" key="3">
    <source>
        <dbReference type="ARBA" id="ARBA00023125"/>
    </source>
</evidence>
<evidence type="ECO:0000313" key="11">
    <source>
        <dbReference type="Proteomes" id="UP001501510"/>
    </source>
</evidence>
<dbReference type="InterPro" id="IPR011006">
    <property type="entry name" value="CheY-like_superfamily"/>
</dbReference>
<dbReference type="Pfam" id="PF00486">
    <property type="entry name" value="Trans_reg_C"/>
    <property type="match status" value="1"/>
</dbReference>
<keyword evidence="3 7" id="KW-0238">DNA-binding</keyword>
<dbReference type="SMART" id="SM00862">
    <property type="entry name" value="Trans_reg_C"/>
    <property type="match status" value="1"/>
</dbReference>
<evidence type="ECO:0000313" key="10">
    <source>
        <dbReference type="EMBL" id="GAA0736419.1"/>
    </source>
</evidence>
<gene>
    <name evidence="10" type="ORF">GCM10008906_11370</name>
</gene>
<dbReference type="SMART" id="SM00448">
    <property type="entry name" value="REC"/>
    <property type="match status" value="1"/>
</dbReference>
<feature type="modified residue" description="4-aspartylphosphate" evidence="6">
    <location>
        <position position="55"/>
    </location>
</feature>
<dbReference type="InterPro" id="IPR001789">
    <property type="entry name" value="Sig_transdc_resp-reg_receiver"/>
</dbReference>
<dbReference type="CDD" id="cd00383">
    <property type="entry name" value="trans_reg_C"/>
    <property type="match status" value="1"/>
</dbReference>
<sequence>MNSNINILIVEDDVDINNLLYKILTKENYNVTRAYSGSEAKMCIDHSDFHLILLDLMLPGIDGEEIISYIRKIKTMPIIVISAKTGQNIKVEVLKTGADDFISKPFDVNEVLARVEAQIRRYTMFSNSSEKENVLKYKNLLLDRDKVEVTINGQIVPLTSRQFSILELLLSHPNKVFTKSRLFESIWNEGFMGDDNTINVHMSNLRSKISKIDPNTEYIKTIWGIGFKLAD</sequence>
<reference evidence="11" key="1">
    <citation type="journal article" date="2019" name="Int. J. Syst. Evol. Microbiol.">
        <title>The Global Catalogue of Microorganisms (GCM) 10K type strain sequencing project: providing services to taxonomists for standard genome sequencing and annotation.</title>
        <authorList>
            <consortium name="The Broad Institute Genomics Platform"/>
            <consortium name="The Broad Institute Genome Sequencing Center for Infectious Disease"/>
            <person name="Wu L."/>
            <person name="Ma J."/>
        </authorList>
    </citation>
    <scope>NUCLEOTIDE SEQUENCE [LARGE SCALE GENOMIC DNA]</scope>
    <source>
        <strain evidence="11">JCM 1407</strain>
    </source>
</reference>
<organism evidence="10 11">
    <name type="scientific">Clostridium oceanicum</name>
    <dbReference type="NCBI Taxonomy" id="1543"/>
    <lineage>
        <taxon>Bacteria</taxon>
        <taxon>Bacillati</taxon>
        <taxon>Bacillota</taxon>
        <taxon>Clostridia</taxon>
        <taxon>Eubacteriales</taxon>
        <taxon>Clostridiaceae</taxon>
        <taxon>Clostridium</taxon>
    </lineage>
</organism>
<dbReference type="EMBL" id="BAAACG010000006">
    <property type="protein sequence ID" value="GAA0736419.1"/>
    <property type="molecule type" value="Genomic_DNA"/>
</dbReference>
<evidence type="ECO:0000259" key="8">
    <source>
        <dbReference type="PROSITE" id="PS50110"/>
    </source>
</evidence>
<dbReference type="PROSITE" id="PS50110">
    <property type="entry name" value="RESPONSE_REGULATORY"/>
    <property type="match status" value="1"/>
</dbReference>
<name>A0ABP3UN08_9CLOT</name>
<proteinExistence type="predicted"/>
<dbReference type="Gene3D" id="1.10.10.10">
    <property type="entry name" value="Winged helix-like DNA-binding domain superfamily/Winged helix DNA-binding domain"/>
    <property type="match status" value="1"/>
</dbReference>
<keyword evidence="2" id="KW-0805">Transcription regulation</keyword>
<evidence type="ECO:0000259" key="9">
    <source>
        <dbReference type="PROSITE" id="PS51755"/>
    </source>
</evidence>
<keyword evidence="11" id="KW-1185">Reference proteome</keyword>
<dbReference type="PANTHER" id="PTHR48111:SF2">
    <property type="entry name" value="RESPONSE REGULATOR SAER"/>
    <property type="match status" value="1"/>
</dbReference>
<dbReference type="SUPFAM" id="SSF52172">
    <property type="entry name" value="CheY-like"/>
    <property type="match status" value="1"/>
</dbReference>
<dbReference type="InterPro" id="IPR036388">
    <property type="entry name" value="WH-like_DNA-bd_sf"/>
</dbReference>
<evidence type="ECO:0000256" key="4">
    <source>
        <dbReference type="ARBA" id="ARBA00023163"/>
    </source>
</evidence>